<proteinExistence type="predicted"/>
<protein>
    <submittedName>
        <fullName evidence="2">Uncharacterized protein</fullName>
    </submittedName>
</protein>
<dbReference type="WBParaSite" id="PDA_v2.g8769.t1">
    <property type="protein sequence ID" value="PDA_v2.g8769.t1"/>
    <property type="gene ID" value="PDA_v2.g8769"/>
</dbReference>
<dbReference type="Proteomes" id="UP000887578">
    <property type="component" value="Unplaced"/>
</dbReference>
<accession>A0A914QXE1</accession>
<evidence type="ECO:0000313" key="2">
    <source>
        <dbReference type="WBParaSite" id="PDA_v2.g8769.t1"/>
    </source>
</evidence>
<dbReference type="AlphaFoldDB" id="A0A914QXE1"/>
<name>A0A914QXE1_9BILA</name>
<evidence type="ECO:0000313" key="1">
    <source>
        <dbReference type="Proteomes" id="UP000887578"/>
    </source>
</evidence>
<organism evidence="1 2">
    <name type="scientific">Panagrolaimus davidi</name>
    <dbReference type="NCBI Taxonomy" id="227884"/>
    <lineage>
        <taxon>Eukaryota</taxon>
        <taxon>Metazoa</taxon>
        <taxon>Ecdysozoa</taxon>
        <taxon>Nematoda</taxon>
        <taxon>Chromadorea</taxon>
        <taxon>Rhabditida</taxon>
        <taxon>Tylenchina</taxon>
        <taxon>Panagrolaimomorpha</taxon>
        <taxon>Panagrolaimoidea</taxon>
        <taxon>Panagrolaimidae</taxon>
        <taxon>Panagrolaimus</taxon>
    </lineage>
</organism>
<sequence length="232" mass="28110">MFTTIEAENDNIKYTFVSPRKQCFSFPPDVISSMLKQPSSPNGLWKLYQTCKYFYSKKQILIFTDTKLDRESFYYGKDNPKLEISHKWEKNYTDFQHLLWHTDKLEILHYKERIEDRYFEKNRIPKFYRCSIKELVLYKTVLSLEDFLLITAEKQIQSFEMRRNSWICYPDFSKVDIAEMLKHEVMPKLISLRCYRDATNYTNEILEKLSKLQLKTKLYFLRLAIDLSCPKF</sequence>
<keyword evidence="1" id="KW-1185">Reference proteome</keyword>
<reference evidence="2" key="1">
    <citation type="submission" date="2022-11" db="UniProtKB">
        <authorList>
            <consortium name="WormBaseParasite"/>
        </authorList>
    </citation>
    <scope>IDENTIFICATION</scope>
</reference>